<dbReference type="GeneID" id="90982431"/>
<dbReference type="RefSeq" id="WP_051682502.1">
    <property type="nucleotide sequence ID" value="NZ_JMKI01000002.1"/>
</dbReference>
<evidence type="ECO:0000313" key="6">
    <source>
        <dbReference type="Proteomes" id="UP000027665"/>
    </source>
</evidence>
<dbReference type="Pfam" id="PF00465">
    <property type="entry name" value="Fe-ADH"/>
    <property type="match status" value="1"/>
</dbReference>
<evidence type="ECO:0000256" key="1">
    <source>
        <dbReference type="ARBA" id="ARBA00007358"/>
    </source>
</evidence>
<keyword evidence="6" id="KW-1185">Reference proteome</keyword>
<accession>A0A073IVT8</accession>
<dbReference type="GO" id="GO:0017000">
    <property type="term" value="P:antibiotic biosynthetic process"/>
    <property type="evidence" value="ECO:0007669"/>
    <property type="project" value="InterPro"/>
</dbReference>
<protein>
    <submittedName>
        <fullName evidence="5">Uncharacterized protein</fullName>
    </submittedName>
</protein>
<gene>
    <name evidence="5" type="ORF">EH55_01850</name>
</gene>
<dbReference type="OrthoDB" id="9815791at2"/>
<dbReference type="Gene3D" id="3.40.50.1970">
    <property type="match status" value="1"/>
</dbReference>
<dbReference type="SUPFAM" id="SSF56796">
    <property type="entry name" value="Dehydroquinate synthase-like"/>
    <property type="match status" value="1"/>
</dbReference>
<dbReference type="InterPro" id="IPR056798">
    <property type="entry name" value="ADH_Fe_C"/>
</dbReference>
<dbReference type="Gene3D" id="1.20.1090.10">
    <property type="entry name" value="Dehydroquinate synthase-like - alpha domain"/>
    <property type="match status" value="1"/>
</dbReference>
<dbReference type="PANTHER" id="PTHR11496:SF102">
    <property type="entry name" value="ALCOHOL DEHYDROGENASE 4"/>
    <property type="match status" value="1"/>
</dbReference>
<dbReference type="CDD" id="cd08182">
    <property type="entry name" value="HEPD"/>
    <property type="match status" value="1"/>
</dbReference>
<dbReference type="GO" id="GO:0004022">
    <property type="term" value="F:alcohol dehydrogenase (NAD+) activity"/>
    <property type="evidence" value="ECO:0007669"/>
    <property type="project" value="TreeGrafter"/>
</dbReference>
<dbReference type="FunFam" id="3.40.50.1970:FF:000003">
    <property type="entry name" value="Alcohol dehydrogenase, iron-containing"/>
    <property type="match status" value="1"/>
</dbReference>
<dbReference type="PANTHER" id="PTHR11496">
    <property type="entry name" value="ALCOHOL DEHYDROGENASE"/>
    <property type="match status" value="1"/>
</dbReference>
<organism evidence="5 6">
    <name type="scientific">Synergistes jonesii</name>
    <dbReference type="NCBI Taxonomy" id="2754"/>
    <lineage>
        <taxon>Bacteria</taxon>
        <taxon>Thermotogati</taxon>
        <taxon>Synergistota</taxon>
        <taxon>Synergistia</taxon>
        <taxon>Synergistales</taxon>
        <taxon>Synergistaceae</taxon>
        <taxon>Synergistes</taxon>
    </lineage>
</organism>
<dbReference type="EMBL" id="JMKI01000002">
    <property type="protein sequence ID" value="KEJ93541.1"/>
    <property type="molecule type" value="Genomic_DNA"/>
</dbReference>
<evidence type="ECO:0000313" key="5">
    <source>
        <dbReference type="EMBL" id="KEJ93541.1"/>
    </source>
</evidence>
<evidence type="ECO:0000256" key="2">
    <source>
        <dbReference type="ARBA" id="ARBA00023002"/>
    </source>
</evidence>
<dbReference type="InterPro" id="IPR001670">
    <property type="entry name" value="ADH_Fe/GldA"/>
</dbReference>
<evidence type="ECO:0000259" key="4">
    <source>
        <dbReference type="Pfam" id="PF25137"/>
    </source>
</evidence>
<dbReference type="STRING" id="2754.EH55_01850"/>
<name>A0A073IVT8_9BACT</name>
<comment type="caution">
    <text evidence="5">The sequence shown here is derived from an EMBL/GenBank/DDBJ whole genome shotgun (WGS) entry which is preliminary data.</text>
</comment>
<feature type="domain" description="Alcohol dehydrogenase iron-type/glycerol dehydrogenase GldA" evidence="3">
    <location>
        <begin position="4"/>
        <end position="162"/>
    </location>
</feature>
<dbReference type="InterPro" id="IPR039697">
    <property type="entry name" value="Alcohol_dehydrogenase_Fe"/>
</dbReference>
<proteinExistence type="inferred from homology"/>
<dbReference type="eggNOG" id="COG1454">
    <property type="taxonomic scope" value="Bacteria"/>
</dbReference>
<evidence type="ECO:0000259" key="3">
    <source>
        <dbReference type="Pfam" id="PF00465"/>
    </source>
</evidence>
<dbReference type="Proteomes" id="UP000027665">
    <property type="component" value="Unassembled WGS sequence"/>
</dbReference>
<feature type="domain" description="Fe-containing alcohol dehydrogenase-like C-terminal" evidence="4">
    <location>
        <begin position="176"/>
        <end position="323"/>
    </location>
</feature>
<reference evidence="5 6" key="1">
    <citation type="submission" date="2014-04" db="EMBL/GenBank/DDBJ databases">
        <title>Draft Genome Sequence of Synergistes jonesii.</title>
        <authorList>
            <person name="Coil D.A."/>
            <person name="Eisen J.A."/>
            <person name="Holland-Moritz H.E."/>
        </authorList>
    </citation>
    <scope>NUCLEOTIDE SEQUENCE [LARGE SCALE GENOMIC DNA]</scope>
    <source>
        <strain evidence="5 6">78-1</strain>
    </source>
</reference>
<comment type="similarity">
    <text evidence="1">Belongs to the iron-containing alcohol dehydrogenase family.</text>
</comment>
<dbReference type="GO" id="GO:0046872">
    <property type="term" value="F:metal ion binding"/>
    <property type="evidence" value="ECO:0007669"/>
    <property type="project" value="InterPro"/>
</dbReference>
<dbReference type="InterPro" id="IPR035873">
    <property type="entry name" value="PhpC"/>
</dbReference>
<dbReference type="AlphaFoldDB" id="A0A073IVT8"/>
<keyword evidence="2" id="KW-0560">Oxidoreductase</keyword>
<dbReference type="Pfam" id="PF25137">
    <property type="entry name" value="ADH_Fe_C"/>
    <property type="match status" value="1"/>
</dbReference>
<sequence>MTQELITGAGSRRLAAAALARRGARRCFAVASDRAASGWLERSLRGAGLDFVRFSGFSANPRYEDIVAATRLFRKSGCDSVMAVGGGSAIDTAKCVKLFCRMDASQNYLEQPYEDTGAPLAAVPTTAGSGSEATSFAVIYAGGEKRSVAHDSLLPDIAALDPQTLATLPLYQKKCTLLDALCHAVEAWWSVNSTEESVEYSRSALSGITSHMDDYFEGEPGAAEAVMFAANAAGRAINIAKTTAAHAMCYKLTSSFALPHGHAVALCLPRAWRYILEHPERTTDIRGAAHLAEALRGIALCIGARSAEEGPTRFEALLDELCIAAPSGAEWDVSRLAAFVDPARLKNFPVSIGEKELAELYRQMTVRGK</sequence>